<reference evidence="1 2" key="2">
    <citation type="journal article" date="2022" name="Mol. Ecol. Resour.">
        <title>The genomes of chicory, endive, great burdock and yacon provide insights into Asteraceae paleo-polyploidization history and plant inulin production.</title>
        <authorList>
            <person name="Fan W."/>
            <person name="Wang S."/>
            <person name="Wang H."/>
            <person name="Wang A."/>
            <person name="Jiang F."/>
            <person name="Liu H."/>
            <person name="Zhao H."/>
            <person name="Xu D."/>
            <person name="Zhang Y."/>
        </authorList>
    </citation>
    <scope>NUCLEOTIDE SEQUENCE [LARGE SCALE GENOMIC DNA]</scope>
    <source>
        <strain evidence="2">cv. Yunnan</strain>
        <tissue evidence="1">Leaves</tissue>
    </source>
</reference>
<proteinExistence type="predicted"/>
<evidence type="ECO:0000313" key="2">
    <source>
        <dbReference type="Proteomes" id="UP001056120"/>
    </source>
</evidence>
<organism evidence="1 2">
    <name type="scientific">Smallanthus sonchifolius</name>
    <dbReference type="NCBI Taxonomy" id="185202"/>
    <lineage>
        <taxon>Eukaryota</taxon>
        <taxon>Viridiplantae</taxon>
        <taxon>Streptophyta</taxon>
        <taxon>Embryophyta</taxon>
        <taxon>Tracheophyta</taxon>
        <taxon>Spermatophyta</taxon>
        <taxon>Magnoliopsida</taxon>
        <taxon>eudicotyledons</taxon>
        <taxon>Gunneridae</taxon>
        <taxon>Pentapetalae</taxon>
        <taxon>asterids</taxon>
        <taxon>campanulids</taxon>
        <taxon>Asterales</taxon>
        <taxon>Asteraceae</taxon>
        <taxon>Asteroideae</taxon>
        <taxon>Heliantheae alliance</taxon>
        <taxon>Millerieae</taxon>
        <taxon>Smallanthus</taxon>
    </lineage>
</organism>
<reference evidence="2" key="1">
    <citation type="journal article" date="2022" name="Mol. Ecol. Resour.">
        <title>The genomes of chicory, endive, great burdock and yacon provide insights into Asteraceae palaeo-polyploidization history and plant inulin production.</title>
        <authorList>
            <person name="Fan W."/>
            <person name="Wang S."/>
            <person name="Wang H."/>
            <person name="Wang A."/>
            <person name="Jiang F."/>
            <person name="Liu H."/>
            <person name="Zhao H."/>
            <person name="Xu D."/>
            <person name="Zhang Y."/>
        </authorList>
    </citation>
    <scope>NUCLEOTIDE SEQUENCE [LARGE SCALE GENOMIC DNA]</scope>
    <source>
        <strain evidence="2">cv. Yunnan</strain>
    </source>
</reference>
<dbReference type="Proteomes" id="UP001056120">
    <property type="component" value="Linkage Group LG12"/>
</dbReference>
<dbReference type="EMBL" id="CM042029">
    <property type="protein sequence ID" value="KAI3797076.1"/>
    <property type="molecule type" value="Genomic_DNA"/>
</dbReference>
<evidence type="ECO:0000313" key="1">
    <source>
        <dbReference type="EMBL" id="KAI3797076.1"/>
    </source>
</evidence>
<accession>A0ACB9HNL8</accession>
<keyword evidence="2" id="KW-1185">Reference proteome</keyword>
<sequence>MGNSTQKPQQNSEYHQQDDQQNEEETFTCEICIESVNNKFKNTNKCVHPFCTDCMIKYIQMKLEDNVSDVKCPAYACNHSLEPLSCRPKITHQLFDKWCDVLCESSVLGVDRVYCPNRDCSELILNECGDGNLKRCECPDCKKPFCFRCKVPWHAGSTCGEMRDENDVAFDVLYKKNNWRRCPGCGRCVEHDGGCNIVQCRCRTRFCYKCGQQWCLHELRHRDVVIVCVVLVFFICILVVLAVTPSRRPDDG</sequence>
<name>A0ACB9HNL8_9ASTR</name>
<protein>
    <submittedName>
        <fullName evidence="1">Uncharacterized protein</fullName>
    </submittedName>
</protein>
<comment type="caution">
    <text evidence="1">The sequence shown here is derived from an EMBL/GenBank/DDBJ whole genome shotgun (WGS) entry which is preliminary data.</text>
</comment>
<gene>
    <name evidence="1" type="ORF">L1987_39766</name>
</gene>